<reference evidence="2 3" key="1">
    <citation type="submission" date="2017-06" db="EMBL/GenBank/DDBJ databases">
        <title>Description of Avrilella dinanensis gen. nov. sp. nov.</title>
        <authorList>
            <person name="Leyer C."/>
            <person name="Sassi M."/>
            <person name="Minet J."/>
            <person name="Kayal S."/>
            <person name="Cattoir V."/>
        </authorList>
    </citation>
    <scope>NUCLEOTIDE SEQUENCE [LARGE SCALE GENOMIC DNA]</scope>
    <source>
        <strain evidence="2 3">UR159</strain>
    </source>
</reference>
<dbReference type="AlphaFoldDB" id="A0A2M9R745"/>
<gene>
    <name evidence="2" type="ORF">CDL10_09075</name>
</gene>
<organism evidence="2 3">
    <name type="scientific">Avrilella dinanensis</name>
    <dbReference type="NCBI Taxonomy" id="2008672"/>
    <lineage>
        <taxon>Bacteria</taxon>
        <taxon>Pseudomonadati</taxon>
        <taxon>Bacteroidota</taxon>
        <taxon>Flavobacteriia</taxon>
        <taxon>Flavobacteriales</taxon>
        <taxon>Flavobacteriaceae</taxon>
        <taxon>Avrilella</taxon>
    </lineage>
</organism>
<proteinExistence type="predicted"/>
<name>A0A2M9R745_9FLAO</name>
<keyword evidence="3" id="KW-1185">Reference proteome</keyword>
<sequence>MKTHLFRLLLFCITIHYATAQQKTTFAEVPPLYIQSKTEKPKNPAQDFGYNVHVSPVEKLNSNYYLWVDDHWYEVVNSEEVFIKDIDTPLLFEIKDIDNTVLKIKDSLDVVYTYPILAISSNFIDQKTYQSKDRKKLMAQANQLIESHIPQPVSTEVEIQDIVSSVPVTVTDTVVKSPILDVIDIKETTVKTVKPFELKTNKKNELPIEVLTDKELNIEQISSGVKTETKKDDKPKNAYEQAVADGFEGTVTEWIEWSIKEKKVNPYDEAVKKGFEGTEDEWKRSLWGSNVIPEIEEREKTTSIVMKWMDELSSADGYSPYERALRNGFYGTFTEWVESVIGTEGEKAYEADKENGYTGSYKEWIEEKLNASNEEVMRKDRLRNTNFILVPNVRIEMPKYAEDIAEFNLFDYYQKYYGSSVISSSGQSSSINIKPTDLEYQITWYDAEAIKIIELTPEGIIRYQCVSDAESTSFNIRYVVKN</sequence>
<dbReference type="OrthoDB" id="1297627at2"/>
<feature type="signal peptide" evidence="1">
    <location>
        <begin position="1"/>
        <end position="20"/>
    </location>
</feature>
<dbReference type="Proteomes" id="UP000231960">
    <property type="component" value="Unassembled WGS sequence"/>
</dbReference>
<dbReference type="RefSeq" id="WP_100678232.1">
    <property type="nucleotide sequence ID" value="NZ_NIPO01000001.1"/>
</dbReference>
<protein>
    <submittedName>
        <fullName evidence="2">Uncharacterized protein</fullName>
    </submittedName>
</protein>
<evidence type="ECO:0000313" key="2">
    <source>
        <dbReference type="EMBL" id="PJR04674.1"/>
    </source>
</evidence>
<comment type="caution">
    <text evidence="2">The sequence shown here is derived from an EMBL/GenBank/DDBJ whole genome shotgun (WGS) entry which is preliminary data.</text>
</comment>
<keyword evidence="1" id="KW-0732">Signal</keyword>
<feature type="chain" id="PRO_5014929164" evidence="1">
    <location>
        <begin position="21"/>
        <end position="482"/>
    </location>
</feature>
<evidence type="ECO:0000313" key="3">
    <source>
        <dbReference type="Proteomes" id="UP000231960"/>
    </source>
</evidence>
<evidence type="ECO:0000256" key="1">
    <source>
        <dbReference type="SAM" id="SignalP"/>
    </source>
</evidence>
<dbReference type="EMBL" id="NIPO01000001">
    <property type="protein sequence ID" value="PJR04674.1"/>
    <property type="molecule type" value="Genomic_DNA"/>
</dbReference>
<accession>A0A2M9R745</accession>